<dbReference type="GO" id="GO:0031298">
    <property type="term" value="C:replication fork protection complex"/>
    <property type="evidence" value="ECO:0007669"/>
    <property type="project" value="TreeGrafter"/>
</dbReference>
<evidence type="ECO:0000256" key="2">
    <source>
        <dbReference type="ARBA" id="ARBA00006075"/>
    </source>
</evidence>
<feature type="domain" description="Chromosome segregation in meiosis protein 3" evidence="8">
    <location>
        <begin position="58"/>
        <end position="139"/>
    </location>
</feature>
<reference evidence="9 10" key="1">
    <citation type="journal article" date="2018" name="G3 (Bethesda)">
        <title>Phylogenetic and Phylogenomic Definition of Rhizopus Species.</title>
        <authorList>
            <person name="Gryganskyi A.P."/>
            <person name="Golan J."/>
            <person name="Dolatabadi S."/>
            <person name="Mondo S."/>
            <person name="Robb S."/>
            <person name="Idnurm A."/>
            <person name="Muszewska A."/>
            <person name="Steczkiewicz K."/>
            <person name="Masonjones S."/>
            <person name="Liao H.L."/>
            <person name="Gajdeczka M.T."/>
            <person name="Anike F."/>
            <person name="Vuek A."/>
            <person name="Anishchenko I.M."/>
            <person name="Voigt K."/>
            <person name="de Hoog G.S."/>
            <person name="Smith M.E."/>
            <person name="Heitman J."/>
            <person name="Vilgalys R."/>
            <person name="Stajich J.E."/>
        </authorList>
    </citation>
    <scope>NUCLEOTIDE SEQUENCE [LARGE SCALE GENOMIC DNA]</scope>
    <source>
        <strain evidence="9 10">LSU 92-RS-03</strain>
    </source>
</reference>
<comment type="subcellular location">
    <subcellularLocation>
        <location evidence="1 6">Nucleus</location>
    </subcellularLocation>
</comment>
<dbReference type="InterPro" id="IPR040038">
    <property type="entry name" value="TIPIN/Csm3/Swi3"/>
</dbReference>
<keyword evidence="3 6" id="KW-0227">DNA damage</keyword>
<dbReference type="InterPro" id="IPR012923">
    <property type="entry name" value="Csm3"/>
</dbReference>
<protein>
    <recommendedName>
        <fullName evidence="6">Chromosome segregation in meiosis protein</fullName>
    </recommendedName>
</protein>
<comment type="similarity">
    <text evidence="2 6">Belongs to the CSM3 family.</text>
</comment>
<evidence type="ECO:0000256" key="5">
    <source>
        <dbReference type="ARBA" id="ARBA00023306"/>
    </source>
</evidence>
<dbReference type="GO" id="GO:0000076">
    <property type="term" value="P:DNA replication checkpoint signaling"/>
    <property type="evidence" value="ECO:0007669"/>
    <property type="project" value="UniProtKB-UniRule"/>
</dbReference>
<dbReference type="PANTHER" id="PTHR13220:SF11">
    <property type="entry name" value="TIMELESS-INTERACTING PROTEIN"/>
    <property type="match status" value="1"/>
</dbReference>
<keyword evidence="4 6" id="KW-0539">Nucleus</keyword>
<sequence length="335" mass="38877">MEDIDSAFDFNFDDINFDIPSTEPTLNTSGQSSPPLEPSTSFTETPKEPESQKIKKKKLDHNLLLSKEGLPRLMSEASFLNFGGRGHEEKNLQKLMRYYQLWANTLFPKLLFKDFAQKVGTPASHKMVRERIGVWQDEYRDRHMIRAEVQDVDKSSSEGEEDEEAYNQMLLDSVFPVSSNERVRSPSPPEAMVEGKEEKEEEERPVEQTTPNRSDALTILAEQRRKRNLAARNTNEIKENTAKKAKIDSNTAKKDQQFIEFSDSDDEQPTFTRKRRMIRQESDEEEEEKEEEEDALEKAKLKFKQFTETDIDLSEIPVIEDIQMEDIGDIQLDEE</sequence>
<feature type="compositionally biased region" description="Basic and acidic residues" evidence="7">
    <location>
        <begin position="239"/>
        <end position="257"/>
    </location>
</feature>
<organism evidence="9 10">
    <name type="scientific">Rhizopus stolonifer</name>
    <name type="common">Rhizopus nigricans</name>
    <dbReference type="NCBI Taxonomy" id="4846"/>
    <lineage>
        <taxon>Eukaryota</taxon>
        <taxon>Fungi</taxon>
        <taxon>Fungi incertae sedis</taxon>
        <taxon>Mucoromycota</taxon>
        <taxon>Mucoromycotina</taxon>
        <taxon>Mucoromycetes</taxon>
        <taxon>Mucorales</taxon>
        <taxon>Mucorineae</taxon>
        <taxon>Rhizopodaceae</taxon>
        <taxon>Rhizopus</taxon>
    </lineage>
</organism>
<dbReference type="STRING" id="4846.A0A367ISV4"/>
<dbReference type="OrthoDB" id="437078at2759"/>
<evidence type="ECO:0000313" key="10">
    <source>
        <dbReference type="Proteomes" id="UP000253551"/>
    </source>
</evidence>
<dbReference type="PANTHER" id="PTHR13220">
    <property type="entry name" value="TIMELESS INTERACTING-RELATED"/>
    <property type="match status" value="1"/>
</dbReference>
<dbReference type="EMBL" id="PJQM01005932">
    <property type="protein sequence ID" value="RCH80561.1"/>
    <property type="molecule type" value="Genomic_DNA"/>
</dbReference>
<dbReference type="AlphaFoldDB" id="A0A367ISV4"/>
<evidence type="ECO:0000313" key="9">
    <source>
        <dbReference type="EMBL" id="RCH80561.1"/>
    </source>
</evidence>
<evidence type="ECO:0000256" key="3">
    <source>
        <dbReference type="ARBA" id="ARBA00022763"/>
    </source>
</evidence>
<evidence type="ECO:0000256" key="7">
    <source>
        <dbReference type="SAM" id="MobiDB-lite"/>
    </source>
</evidence>
<name>A0A367ISV4_RHIST</name>
<comment type="caution">
    <text evidence="9">The sequence shown here is derived from an EMBL/GenBank/DDBJ whole genome shotgun (WGS) entry which is preliminary data.</text>
</comment>
<proteinExistence type="inferred from homology"/>
<evidence type="ECO:0000256" key="4">
    <source>
        <dbReference type="ARBA" id="ARBA00023242"/>
    </source>
</evidence>
<gene>
    <name evidence="9" type="primary">CSM3_1</name>
    <name evidence="9" type="ORF">CU098_004763</name>
</gene>
<evidence type="ECO:0000256" key="1">
    <source>
        <dbReference type="ARBA" id="ARBA00004123"/>
    </source>
</evidence>
<keyword evidence="10" id="KW-1185">Reference proteome</keyword>
<dbReference type="Proteomes" id="UP000253551">
    <property type="component" value="Unassembled WGS sequence"/>
</dbReference>
<dbReference type="GO" id="GO:0031297">
    <property type="term" value="P:replication fork processing"/>
    <property type="evidence" value="ECO:0007669"/>
    <property type="project" value="UniProtKB-UniRule"/>
</dbReference>
<keyword evidence="5 6" id="KW-0131">Cell cycle</keyword>
<dbReference type="GO" id="GO:0006974">
    <property type="term" value="P:DNA damage response"/>
    <property type="evidence" value="ECO:0007669"/>
    <property type="project" value="UniProtKB-KW"/>
</dbReference>
<comment type="function">
    <text evidence="6">Plays an important role in the control of DNA replication and the maintenance of replication fork stability.</text>
</comment>
<evidence type="ECO:0000256" key="6">
    <source>
        <dbReference type="RuleBase" id="RU366049"/>
    </source>
</evidence>
<feature type="region of interest" description="Disordered" evidence="7">
    <location>
        <begin position="239"/>
        <end position="294"/>
    </location>
</feature>
<evidence type="ECO:0000259" key="8">
    <source>
        <dbReference type="Pfam" id="PF07962"/>
    </source>
</evidence>
<dbReference type="Pfam" id="PF07962">
    <property type="entry name" value="Swi3"/>
    <property type="match status" value="1"/>
</dbReference>
<feature type="region of interest" description="Disordered" evidence="7">
    <location>
        <begin position="177"/>
        <end position="219"/>
    </location>
</feature>
<feature type="compositionally biased region" description="Polar residues" evidence="7">
    <location>
        <begin position="22"/>
        <end position="44"/>
    </location>
</feature>
<dbReference type="GO" id="GO:0043111">
    <property type="term" value="P:replication fork arrest"/>
    <property type="evidence" value="ECO:0007669"/>
    <property type="project" value="TreeGrafter"/>
</dbReference>
<dbReference type="GO" id="GO:0003677">
    <property type="term" value="F:DNA binding"/>
    <property type="evidence" value="ECO:0007669"/>
    <property type="project" value="TreeGrafter"/>
</dbReference>
<feature type="compositionally biased region" description="Acidic residues" evidence="7">
    <location>
        <begin position="1"/>
        <end position="16"/>
    </location>
</feature>
<feature type="region of interest" description="Disordered" evidence="7">
    <location>
        <begin position="1"/>
        <end position="56"/>
    </location>
</feature>
<accession>A0A367ISV4</accession>
<feature type="compositionally biased region" description="Acidic residues" evidence="7">
    <location>
        <begin position="282"/>
        <end position="294"/>
    </location>
</feature>